<reference evidence="2 3" key="1">
    <citation type="submission" date="2018-03" db="EMBL/GenBank/DDBJ databases">
        <title>Draft Genome Sequences of the Obligatory Marine Myxobacteria Enhygromyxa salina SWB005.</title>
        <authorList>
            <person name="Poehlein A."/>
            <person name="Moghaddam J.A."/>
            <person name="Harms H."/>
            <person name="Alanjari M."/>
            <person name="Koenig G.M."/>
            <person name="Daniel R."/>
            <person name="Schaeberle T.F."/>
        </authorList>
    </citation>
    <scope>NUCLEOTIDE SEQUENCE [LARGE SCALE GENOMIC DNA]</scope>
    <source>
        <strain evidence="2 3">SWB005</strain>
    </source>
</reference>
<keyword evidence="3" id="KW-1185">Reference proteome</keyword>
<comment type="caution">
    <text evidence="2">The sequence shown here is derived from an EMBL/GenBank/DDBJ whole genome shotgun (WGS) entry which is preliminary data.</text>
</comment>
<proteinExistence type="predicted"/>
<name>A0A2S9XAU7_9BACT</name>
<dbReference type="AlphaFoldDB" id="A0A2S9XAU7"/>
<protein>
    <submittedName>
        <fullName evidence="2">Uncharacterized protein</fullName>
    </submittedName>
</protein>
<gene>
    <name evidence="2" type="ORF">ENSA5_69140</name>
</gene>
<dbReference type="RefSeq" id="WP_181198476.1">
    <property type="nucleotide sequence ID" value="NZ_PVNK01000308.1"/>
</dbReference>
<dbReference type="EMBL" id="PVNK01000308">
    <property type="protein sequence ID" value="PRP89973.1"/>
    <property type="molecule type" value="Genomic_DNA"/>
</dbReference>
<sequence>MSDDKKTQWHWRKSPWWGPMYGPIPVGFIFTIVVLATIMIVGYSREW</sequence>
<accession>A0A2S9XAU7</accession>
<dbReference type="Proteomes" id="UP000237968">
    <property type="component" value="Unassembled WGS sequence"/>
</dbReference>
<evidence type="ECO:0000313" key="3">
    <source>
        <dbReference type="Proteomes" id="UP000237968"/>
    </source>
</evidence>
<evidence type="ECO:0000313" key="2">
    <source>
        <dbReference type="EMBL" id="PRP89973.1"/>
    </source>
</evidence>
<organism evidence="2 3">
    <name type="scientific">Enhygromyxa salina</name>
    <dbReference type="NCBI Taxonomy" id="215803"/>
    <lineage>
        <taxon>Bacteria</taxon>
        <taxon>Pseudomonadati</taxon>
        <taxon>Myxococcota</taxon>
        <taxon>Polyangia</taxon>
        <taxon>Nannocystales</taxon>
        <taxon>Nannocystaceae</taxon>
        <taxon>Enhygromyxa</taxon>
    </lineage>
</organism>
<keyword evidence="1" id="KW-0812">Transmembrane</keyword>
<evidence type="ECO:0000256" key="1">
    <source>
        <dbReference type="SAM" id="Phobius"/>
    </source>
</evidence>
<feature type="transmembrane region" description="Helical" evidence="1">
    <location>
        <begin position="20"/>
        <end position="43"/>
    </location>
</feature>
<keyword evidence="1" id="KW-0472">Membrane</keyword>
<keyword evidence="1" id="KW-1133">Transmembrane helix</keyword>